<feature type="transmembrane region" description="Helical" evidence="1">
    <location>
        <begin position="114"/>
        <end position="135"/>
    </location>
</feature>
<dbReference type="RefSeq" id="WP_343223554.1">
    <property type="nucleotide sequence ID" value="NZ_CAJVAS010000061.1"/>
</dbReference>
<dbReference type="Pfam" id="PF00149">
    <property type="entry name" value="Metallophos"/>
    <property type="match status" value="1"/>
</dbReference>
<name>A0A916KAG2_9BACL</name>
<dbReference type="PANTHER" id="PTHR31302">
    <property type="entry name" value="TRANSMEMBRANE PROTEIN WITH METALLOPHOSPHOESTERASE DOMAIN-RELATED"/>
    <property type="match status" value="1"/>
</dbReference>
<feature type="transmembrane region" description="Helical" evidence="1">
    <location>
        <begin position="80"/>
        <end position="102"/>
    </location>
</feature>
<dbReference type="GO" id="GO:0016787">
    <property type="term" value="F:hydrolase activity"/>
    <property type="evidence" value="ECO:0007669"/>
    <property type="project" value="InterPro"/>
</dbReference>
<dbReference type="CDD" id="cd07385">
    <property type="entry name" value="MPP_YkuE_C"/>
    <property type="match status" value="1"/>
</dbReference>
<keyword evidence="1" id="KW-0472">Membrane</keyword>
<sequence length="392" mass="44375">MRIRWRLGVVLTCLLIVLTLIQYYIGWHIWIFLSTVFHLESSVLYWVMYWVVAYSYLAARLLSRVLPRFLYHALKVVGSYWFAVLLYALLLLPIADLIGGLLLNVAHTTSYDRVVIALGVLVILVLTVLLLRGSWNAWNPIIRRYEVTIPKQAGARERLTIAVASDLHLGTIVGNAYLEVLVDRMNGLKPDLILLPGDVIDDDIEPFVRKRMGEVMQKLQAPLGKYAVLGNHEYIGGHIEAFEQQMRAAGVELLMDRHVKIDDSFYVIGRKDRAVERFGQGSRMELEKLLEGIDRSLPLIMMDHQPYHLDQAAATGIDVMLSGHTHRGQMAPNHWITGRLFELDWGYLQKGGLHAIVSSGFGTWGPPIRIGSRSEIIELIVHFHPSSTKGAR</sequence>
<evidence type="ECO:0000256" key="1">
    <source>
        <dbReference type="SAM" id="Phobius"/>
    </source>
</evidence>
<keyword evidence="1" id="KW-1133">Transmembrane helix</keyword>
<comment type="caution">
    <text evidence="3">The sequence shown here is derived from an EMBL/GenBank/DDBJ whole genome shotgun (WGS) entry which is preliminary data.</text>
</comment>
<keyword evidence="1" id="KW-0812">Transmembrane</keyword>
<dbReference type="EMBL" id="CAJVAS010000061">
    <property type="protein sequence ID" value="CAG7651451.1"/>
    <property type="molecule type" value="Genomic_DNA"/>
</dbReference>
<feature type="transmembrane region" description="Helical" evidence="1">
    <location>
        <begin position="43"/>
        <end position="59"/>
    </location>
</feature>
<dbReference type="Proteomes" id="UP000693672">
    <property type="component" value="Unassembled WGS sequence"/>
</dbReference>
<dbReference type="InterPro" id="IPR051158">
    <property type="entry name" value="Metallophosphoesterase_sf"/>
</dbReference>
<dbReference type="AlphaFoldDB" id="A0A916KAG2"/>
<evidence type="ECO:0000313" key="3">
    <source>
        <dbReference type="EMBL" id="CAG7651451.1"/>
    </source>
</evidence>
<reference evidence="3" key="1">
    <citation type="submission" date="2021-06" db="EMBL/GenBank/DDBJ databases">
        <authorList>
            <person name="Criscuolo A."/>
        </authorList>
    </citation>
    <scope>NUCLEOTIDE SEQUENCE</scope>
    <source>
        <strain evidence="3">CIP111600</strain>
    </source>
</reference>
<dbReference type="InterPro" id="IPR004843">
    <property type="entry name" value="Calcineurin-like_PHP"/>
</dbReference>
<dbReference type="PANTHER" id="PTHR31302:SF0">
    <property type="entry name" value="TRANSMEMBRANE PROTEIN WITH METALLOPHOSPHOESTERASE DOMAIN"/>
    <property type="match status" value="1"/>
</dbReference>
<feature type="domain" description="Calcineurin-like phosphoesterase" evidence="2">
    <location>
        <begin position="160"/>
        <end position="327"/>
    </location>
</feature>
<evidence type="ECO:0000313" key="4">
    <source>
        <dbReference type="Proteomes" id="UP000693672"/>
    </source>
</evidence>
<proteinExistence type="predicted"/>
<organism evidence="3 4">
    <name type="scientific">Paenibacillus solanacearum</name>
    <dbReference type="NCBI Taxonomy" id="2048548"/>
    <lineage>
        <taxon>Bacteria</taxon>
        <taxon>Bacillati</taxon>
        <taxon>Bacillota</taxon>
        <taxon>Bacilli</taxon>
        <taxon>Bacillales</taxon>
        <taxon>Paenibacillaceae</taxon>
        <taxon>Paenibacillus</taxon>
    </lineage>
</organism>
<keyword evidence="4" id="KW-1185">Reference proteome</keyword>
<feature type="transmembrane region" description="Helical" evidence="1">
    <location>
        <begin position="7"/>
        <end position="31"/>
    </location>
</feature>
<accession>A0A916KAG2</accession>
<gene>
    <name evidence="3" type="ORF">PAESOLCIP111_06316</name>
</gene>
<protein>
    <recommendedName>
        <fullName evidence="2">Calcineurin-like phosphoesterase domain-containing protein</fullName>
    </recommendedName>
</protein>
<evidence type="ECO:0000259" key="2">
    <source>
        <dbReference type="Pfam" id="PF00149"/>
    </source>
</evidence>